<dbReference type="PROSITE" id="PS50924">
    <property type="entry name" value="MHYT"/>
    <property type="match status" value="1"/>
</dbReference>
<sequence>MLELDHFSYGWFTPALAYAVSVVGSMLGLRCAAYARAAAKPDGWLIAGAVALGGAGIWVMHFTAMLGFSIHDATIRFDGVVTLLSAGVAIVVVWIGLSVAVRGTRKAVALPLGGLVTGFGVAAMHYLGMYAMNTNAHIEYHLPLVALSLLIAVVAATAALWFAVTVRGLLASFGAALVMGLAVCGMHYMGMASMRAHRMHDWTPPQGSDGMQLVTPLFMTVTIVMMVLILVVGLAEVDERSNRSAN</sequence>
<keyword evidence="4" id="KW-1185">Reference proteome</keyword>
<dbReference type="InterPro" id="IPR005330">
    <property type="entry name" value="MHYT_dom"/>
</dbReference>
<feature type="transmembrane region" description="Helical" evidence="1">
    <location>
        <begin position="44"/>
        <end position="68"/>
    </location>
</feature>
<name>A0A7D6ZQP4_9NOCA</name>
<reference evidence="3 4" key="1">
    <citation type="submission" date="2020-07" db="EMBL/GenBank/DDBJ databases">
        <authorList>
            <person name="Zhuang K."/>
            <person name="Ran Y."/>
        </authorList>
    </citation>
    <scope>NUCLEOTIDE SEQUENCE [LARGE SCALE GENOMIC DNA]</scope>
    <source>
        <strain evidence="3 4">WCH-YHL-001</strain>
    </source>
</reference>
<keyword evidence="1" id="KW-1133">Transmembrane helix</keyword>
<feature type="transmembrane region" description="Helical" evidence="1">
    <location>
        <begin position="108"/>
        <end position="128"/>
    </location>
</feature>
<feature type="transmembrane region" description="Helical" evidence="1">
    <location>
        <begin position="12"/>
        <end position="32"/>
    </location>
</feature>
<evidence type="ECO:0000259" key="2">
    <source>
        <dbReference type="PROSITE" id="PS50924"/>
    </source>
</evidence>
<feature type="transmembrane region" description="Helical" evidence="1">
    <location>
        <begin position="169"/>
        <end position="190"/>
    </location>
</feature>
<protein>
    <recommendedName>
        <fullName evidence="2">MHYT domain-containing protein</fullName>
    </recommendedName>
</protein>
<proteinExistence type="predicted"/>
<keyword evidence="1" id="KW-0472">Membrane</keyword>
<dbReference type="RefSeq" id="WP_181584147.1">
    <property type="nucleotide sequence ID" value="NZ_CP059399.1"/>
</dbReference>
<dbReference type="PANTHER" id="PTHR35152">
    <property type="entry name" value="DOMAIN SIGNALLING PROTEIN, PUTATIVE (AFU_ORTHOLOGUE AFUA_5G11310)-RELATED"/>
    <property type="match status" value="1"/>
</dbReference>
<feature type="domain" description="MHYT" evidence="2">
    <location>
        <begin position="9"/>
        <end position="197"/>
    </location>
</feature>
<dbReference type="Proteomes" id="UP000515512">
    <property type="component" value="Chromosome"/>
</dbReference>
<dbReference type="GO" id="GO:0016020">
    <property type="term" value="C:membrane"/>
    <property type="evidence" value="ECO:0007669"/>
    <property type="project" value="UniProtKB-UniRule"/>
</dbReference>
<feature type="transmembrane region" description="Helical" evidence="1">
    <location>
        <begin position="140"/>
        <end position="162"/>
    </location>
</feature>
<dbReference type="Pfam" id="PF03707">
    <property type="entry name" value="MHYT"/>
    <property type="match status" value="2"/>
</dbReference>
<evidence type="ECO:0000313" key="3">
    <source>
        <dbReference type="EMBL" id="QLY32983.1"/>
    </source>
</evidence>
<feature type="transmembrane region" description="Helical" evidence="1">
    <location>
        <begin position="80"/>
        <end position="101"/>
    </location>
</feature>
<gene>
    <name evidence="3" type="ORF">H0264_12740</name>
</gene>
<dbReference type="KEGG" id="nhu:H0264_12740"/>
<feature type="transmembrane region" description="Helical" evidence="1">
    <location>
        <begin position="210"/>
        <end position="235"/>
    </location>
</feature>
<dbReference type="PANTHER" id="PTHR35152:SF1">
    <property type="entry name" value="DOMAIN SIGNALLING PROTEIN, PUTATIVE (AFU_ORTHOLOGUE AFUA_5G11310)-RELATED"/>
    <property type="match status" value="1"/>
</dbReference>
<keyword evidence="1" id="KW-0812">Transmembrane</keyword>
<accession>A0A7D6ZQP4</accession>
<evidence type="ECO:0000256" key="1">
    <source>
        <dbReference type="PROSITE-ProRule" id="PRU00244"/>
    </source>
</evidence>
<dbReference type="AlphaFoldDB" id="A0A7D6ZQP4"/>
<dbReference type="EMBL" id="CP059399">
    <property type="protein sequence ID" value="QLY32983.1"/>
    <property type="molecule type" value="Genomic_DNA"/>
</dbReference>
<evidence type="ECO:0000313" key="4">
    <source>
        <dbReference type="Proteomes" id="UP000515512"/>
    </source>
</evidence>
<organism evidence="3 4">
    <name type="scientific">Nocardia huaxiensis</name>
    <dbReference type="NCBI Taxonomy" id="2755382"/>
    <lineage>
        <taxon>Bacteria</taxon>
        <taxon>Bacillati</taxon>
        <taxon>Actinomycetota</taxon>
        <taxon>Actinomycetes</taxon>
        <taxon>Mycobacteriales</taxon>
        <taxon>Nocardiaceae</taxon>
        <taxon>Nocardia</taxon>
    </lineage>
</organism>